<evidence type="ECO:0000313" key="4">
    <source>
        <dbReference type="EMBL" id="RUT28563.1"/>
    </source>
</evidence>
<dbReference type="SUPFAM" id="SSF111369">
    <property type="entry name" value="HlyD-like secretion proteins"/>
    <property type="match status" value="1"/>
</dbReference>
<dbReference type="Gene3D" id="2.40.420.20">
    <property type="match status" value="1"/>
</dbReference>
<evidence type="ECO:0000259" key="3">
    <source>
        <dbReference type="Pfam" id="PF25917"/>
    </source>
</evidence>
<comment type="caution">
    <text evidence="4">The sequence shown here is derived from an EMBL/GenBank/DDBJ whole genome shotgun (WGS) entry which is preliminary data.</text>
</comment>
<keyword evidence="5" id="KW-1185">Reference proteome</keyword>
<organism evidence="4 5">
    <name type="scientific">Arsenicitalea aurantiaca</name>
    <dbReference type="NCBI Taxonomy" id="1783274"/>
    <lineage>
        <taxon>Bacteria</taxon>
        <taxon>Pseudomonadati</taxon>
        <taxon>Pseudomonadota</taxon>
        <taxon>Alphaproteobacteria</taxon>
        <taxon>Hyphomicrobiales</taxon>
        <taxon>Devosiaceae</taxon>
        <taxon>Arsenicitalea</taxon>
    </lineage>
</organism>
<feature type="coiled-coil region" evidence="2">
    <location>
        <begin position="150"/>
        <end position="184"/>
    </location>
</feature>
<dbReference type="Gene3D" id="2.40.50.100">
    <property type="match status" value="1"/>
</dbReference>
<keyword evidence="2" id="KW-0175">Coiled coil</keyword>
<dbReference type="Gene3D" id="2.40.30.170">
    <property type="match status" value="1"/>
</dbReference>
<name>A0A433X3B4_9HYPH</name>
<comment type="similarity">
    <text evidence="1">Belongs to the membrane fusion protein (MFP) (TC 8.A.1) family.</text>
</comment>
<dbReference type="PANTHER" id="PTHR30469:SF15">
    <property type="entry name" value="HLYD FAMILY OF SECRETION PROTEINS"/>
    <property type="match status" value="1"/>
</dbReference>
<dbReference type="InterPro" id="IPR006143">
    <property type="entry name" value="RND_pump_MFP"/>
</dbReference>
<dbReference type="GO" id="GO:0015562">
    <property type="term" value="F:efflux transmembrane transporter activity"/>
    <property type="evidence" value="ECO:0007669"/>
    <property type="project" value="TreeGrafter"/>
</dbReference>
<reference evidence="4 5" key="1">
    <citation type="journal article" date="2016" name="Int. J. Syst. Evol. Microbiol.">
        <title>Arsenicitalea aurantiaca gen. nov., sp. nov., a new member of the family Hyphomicrobiaceae, isolated from high-arsenic sediment.</title>
        <authorList>
            <person name="Mu Y."/>
            <person name="Zhou L."/>
            <person name="Zeng X.C."/>
            <person name="Liu L."/>
            <person name="Pan Y."/>
            <person name="Chen X."/>
            <person name="Wang J."/>
            <person name="Li S."/>
            <person name="Li W.J."/>
            <person name="Wang Y."/>
        </authorList>
    </citation>
    <scope>NUCLEOTIDE SEQUENCE [LARGE SCALE GENOMIC DNA]</scope>
    <source>
        <strain evidence="4 5">42-50</strain>
    </source>
</reference>
<feature type="domain" description="Multidrug resistance protein MdtA-like barrel-sandwich hybrid" evidence="3">
    <location>
        <begin position="74"/>
        <end position="211"/>
    </location>
</feature>
<dbReference type="Proteomes" id="UP000281547">
    <property type="component" value="Unassembled WGS sequence"/>
</dbReference>
<gene>
    <name evidence="4" type="ORF">EMQ25_16440</name>
</gene>
<dbReference type="GO" id="GO:1990281">
    <property type="term" value="C:efflux pump complex"/>
    <property type="evidence" value="ECO:0007669"/>
    <property type="project" value="TreeGrafter"/>
</dbReference>
<dbReference type="Pfam" id="PF25917">
    <property type="entry name" value="BSH_RND"/>
    <property type="match status" value="1"/>
</dbReference>
<dbReference type="AlphaFoldDB" id="A0A433X3B4"/>
<dbReference type="EMBL" id="RZNJ01000007">
    <property type="protein sequence ID" value="RUT28563.1"/>
    <property type="molecule type" value="Genomic_DNA"/>
</dbReference>
<dbReference type="InterPro" id="IPR058625">
    <property type="entry name" value="MdtA-like_BSH"/>
</dbReference>
<protein>
    <submittedName>
        <fullName evidence="4">Efflux RND transporter periplasmic adaptor subunit</fullName>
    </submittedName>
</protein>
<proteinExistence type="inferred from homology"/>
<evidence type="ECO:0000256" key="1">
    <source>
        <dbReference type="ARBA" id="ARBA00009477"/>
    </source>
</evidence>
<sequence length="364" mass="38293">MASPASELKMKPKPRRRRRWGMVVLTLVLLAAGAYLAIAQPWSTPPARVIVEAVALGPVAQVLAVNGRVAAREAVRIRSSVTAQAIEVAVDEGESVAAGDLLVRLDTSQPRAQVDQARAALDAGLVRQQQAEAAAERARALGENVTRVAREEAELALVNAGNEVARLRAALDQAESQLALYTLTAPLAGVVLDRAVDRGQLVDPQSALFTVADLGHLVVETDVDEIYSARMQNGLRALLRPAGSSVPQNGTVIFAAPTVDPATGGRTIKIAFDAPVDLPVGLTVNANIIVSETESALSVPRGAILTEGTGSHVLLVEDGLAVLRAVEFLDWPAERVMVTDGLAVGDRVILEPDGVEPEQAVEVD</sequence>
<dbReference type="PANTHER" id="PTHR30469">
    <property type="entry name" value="MULTIDRUG RESISTANCE PROTEIN MDTA"/>
    <property type="match status" value="1"/>
</dbReference>
<evidence type="ECO:0000256" key="2">
    <source>
        <dbReference type="SAM" id="Coils"/>
    </source>
</evidence>
<evidence type="ECO:0000313" key="5">
    <source>
        <dbReference type="Proteomes" id="UP000281547"/>
    </source>
</evidence>
<accession>A0A433X3B4</accession>
<dbReference type="NCBIfam" id="TIGR01730">
    <property type="entry name" value="RND_mfp"/>
    <property type="match status" value="1"/>
</dbReference>
<dbReference type="Gene3D" id="1.10.287.470">
    <property type="entry name" value="Helix hairpin bin"/>
    <property type="match status" value="1"/>
</dbReference>